<protein>
    <submittedName>
        <fullName evidence="7">TspO/MBR family protein</fullName>
    </submittedName>
</protein>
<dbReference type="PANTHER" id="PTHR10057">
    <property type="entry name" value="PERIPHERAL-TYPE BENZODIAZEPINE RECEPTOR"/>
    <property type="match status" value="1"/>
</dbReference>
<keyword evidence="4 6" id="KW-1133">Transmembrane helix</keyword>
<evidence type="ECO:0000313" key="7">
    <source>
        <dbReference type="EMBL" id="MFD2532453.1"/>
    </source>
</evidence>
<dbReference type="PANTHER" id="PTHR10057:SF0">
    <property type="entry name" value="TRANSLOCATOR PROTEIN"/>
    <property type="match status" value="1"/>
</dbReference>
<dbReference type="EMBL" id="JBHULI010000024">
    <property type="protein sequence ID" value="MFD2532453.1"/>
    <property type="molecule type" value="Genomic_DNA"/>
</dbReference>
<dbReference type="Proteomes" id="UP001597460">
    <property type="component" value="Unassembled WGS sequence"/>
</dbReference>
<evidence type="ECO:0000256" key="3">
    <source>
        <dbReference type="ARBA" id="ARBA00022692"/>
    </source>
</evidence>
<sequence>MNLSNIPYWVKITIGILICNGVGLLASSVTLDAIPGWYAQLNKPSFNPPNWLFGPVWTVLYTLMGISGAAIWEAGAHRPEVKKALNLFAVQLGLNGIWSYLFFGYQNPLFAFIEILCLLIAISVTILHFKKIKPWAAWLLLPYLLWVSFAAILNFSIYLLN</sequence>
<feature type="transmembrane region" description="Helical" evidence="6">
    <location>
        <begin position="136"/>
        <end position="160"/>
    </location>
</feature>
<keyword evidence="3 6" id="KW-0812">Transmembrane</keyword>
<evidence type="ECO:0000256" key="1">
    <source>
        <dbReference type="ARBA" id="ARBA00004141"/>
    </source>
</evidence>
<evidence type="ECO:0000256" key="2">
    <source>
        <dbReference type="ARBA" id="ARBA00007524"/>
    </source>
</evidence>
<reference evidence="8" key="1">
    <citation type="journal article" date="2019" name="Int. J. Syst. Evol. Microbiol.">
        <title>The Global Catalogue of Microorganisms (GCM) 10K type strain sequencing project: providing services to taxonomists for standard genome sequencing and annotation.</title>
        <authorList>
            <consortium name="The Broad Institute Genomics Platform"/>
            <consortium name="The Broad Institute Genome Sequencing Center for Infectious Disease"/>
            <person name="Wu L."/>
            <person name="Ma J."/>
        </authorList>
    </citation>
    <scope>NUCLEOTIDE SEQUENCE [LARGE SCALE GENOMIC DNA]</scope>
    <source>
        <strain evidence="8">KCTC 52042</strain>
    </source>
</reference>
<dbReference type="CDD" id="cd15904">
    <property type="entry name" value="TSPO_MBR"/>
    <property type="match status" value="1"/>
</dbReference>
<feature type="transmembrane region" description="Helical" evidence="6">
    <location>
        <begin position="109"/>
        <end position="129"/>
    </location>
</feature>
<name>A0ABW5JLW2_9BACT</name>
<comment type="caution">
    <text evidence="7">The sequence shown here is derived from an EMBL/GenBank/DDBJ whole genome shotgun (WGS) entry which is preliminary data.</text>
</comment>
<keyword evidence="5 6" id="KW-0472">Membrane</keyword>
<evidence type="ECO:0000256" key="4">
    <source>
        <dbReference type="ARBA" id="ARBA00022989"/>
    </source>
</evidence>
<accession>A0ABW5JLW2</accession>
<evidence type="ECO:0000313" key="8">
    <source>
        <dbReference type="Proteomes" id="UP001597460"/>
    </source>
</evidence>
<comment type="similarity">
    <text evidence="2">Belongs to the TspO/BZRP family.</text>
</comment>
<evidence type="ECO:0000256" key="5">
    <source>
        <dbReference type="ARBA" id="ARBA00023136"/>
    </source>
</evidence>
<organism evidence="7 8">
    <name type="scientific">Gracilimonas halophila</name>
    <dbReference type="NCBI Taxonomy" id="1834464"/>
    <lineage>
        <taxon>Bacteria</taxon>
        <taxon>Pseudomonadati</taxon>
        <taxon>Balneolota</taxon>
        <taxon>Balneolia</taxon>
        <taxon>Balneolales</taxon>
        <taxon>Balneolaceae</taxon>
        <taxon>Gracilimonas</taxon>
    </lineage>
</organism>
<feature type="transmembrane region" description="Helical" evidence="6">
    <location>
        <begin position="84"/>
        <end position="103"/>
    </location>
</feature>
<dbReference type="InterPro" id="IPR038330">
    <property type="entry name" value="TspO/MBR-related_sf"/>
</dbReference>
<dbReference type="InterPro" id="IPR004307">
    <property type="entry name" value="TspO_MBR"/>
</dbReference>
<proteinExistence type="inferred from homology"/>
<dbReference type="Gene3D" id="1.20.1260.100">
    <property type="entry name" value="TspO/MBR protein"/>
    <property type="match status" value="1"/>
</dbReference>
<feature type="transmembrane region" description="Helical" evidence="6">
    <location>
        <begin position="51"/>
        <end position="72"/>
    </location>
</feature>
<dbReference type="PIRSF" id="PIRSF005859">
    <property type="entry name" value="PBR"/>
    <property type="match status" value="1"/>
</dbReference>
<dbReference type="Pfam" id="PF03073">
    <property type="entry name" value="TspO_MBR"/>
    <property type="match status" value="1"/>
</dbReference>
<dbReference type="RefSeq" id="WP_390300922.1">
    <property type="nucleotide sequence ID" value="NZ_JBHULI010000024.1"/>
</dbReference>
<gene>
    <name evidence="7" type="ORF">ACFSVN_08355</name>
</gene>
<comment type="subcellular location">
    <subcellularLocation>
        <location evidence="1">Membrane</location>
        <topology evidence="1">Multi-pass membrane protein</topology>
    </subcellularLocation>
</comment>
<keyword evidence="8" id="KW-1185">Reference proteome</keyword>
<feature type="transmembrane region" description="Helical" evidence="6">
    <location>
        <begin position="12"/>
        <end position="31"/>
    </location>
</feature>
<evidence type="ECO:0000256" key="6">
    <source>
        <dbReference type="SAM" id="Phobius"/>
    </source>
</evidence>